<dbReference type="GO" id="GO:0032259">
    <property type="term" value="P:methylation"/>
    <property type="evidence" value="ECO:0007669"/>
    <property type="project" value="UniProtKB-KW"/>
</dbReference>
<evidence type="ECO:0000313" key="2">
    <source>
        <dbReference type="EMBL" id="KAF9440266.1"/>
    </source>
</evidence>
<evidence type="ECO:0000313" key="3">
    <source>
        <dbReference type="Proteomes" id="UP000807342"/>
    </source>
</evidence>
<dbReference type="InterPro" id="IPR041698">
    <property type="entry name" value="Methyltransf_25"/>
</dbReference>
<dbReference type="Proteomes" id="UP000807342">
    <property type="component" value="Unassembled WGS sequence"/>
</dbReference>
<name>A0A9P5WZP7_9AGAR</name>
<dbReference type="GO" id="GO:0008168">
    <property type="term" value="F:methyltransferase activity"/>
    <property type="evidence" value="ECO:0007669"/>
    <property type="project" value="UniProtKB-KW"/>
</dbReference>
<dbReference type="CDD" id="cd02440">
    <property type="entry name" value="AdoMet_MTases"/>
    <property type="match status" value="1"/>
</dbReference>
<accession>A0A9P5WZP7</accession>
<keyword evidence="2" id="KW-0808">Transferase</keyword>
<keyword evidence="2" id="KW-0489">Methyltransferase</keyword>
<feature type="non-terminal residue" evidence="2">
    <location>
        <position position="1"/>
    </location>
</feature>
<feature type="domain" description="Methyltransferase" evidence="1">
    <location>
        <begin position="57"/>
        <end position="153"/>
    </location>
</feature>
<comment type="caution">
    <text evidence="2">The sequence shown here is derived from an EMBL/GenBank/DDBJ whole genome shotgun (WGS) entry which is preliminary data.</text>
</comment>
<reference evidence="2" key="1">
    <citation type="submission" date="2020-11" db="EMBL/GenBank/DDBJ databases">
        <authorList>
            <consortium name="DOE Joint Genome Institute"/>
            <person name="Ahrendt S."/>
            <person name="Riley R."/>
            <person name="Andreopoulos W."/>
            <person name="Labutti K."/>
            <person name="Pangilinan J."/>
            <person name="Ruiz-Duenas F.J."/>
            <person name="Barrasa J.M."/>
            <person name="Sanchez-Garcia M."/>
            <person name="Camarero S."/>
            <person name="Miyauchi S."/>
            <person name="Serrano A."/>
            <person name="Linde D."/>
            <person name="Babiker R."/>
            <person name="Drula E."/>
            <person name="Ayuso-Fernandez I."/>
            <person name="Pacheco R."/>
            <person name="Padilla G."/>
            <person name="Ferreira P."/>
            <person name="Barriuso J."/>
            <person name="Kellner H."/>
            <person name="Castanera R."/>
            <person name="Alfaro M."/>
            <person name="Ramirez L."/>
            <person name="Pisabarro A.G."/>
            <person name="Kuo A."/>
            <person name="Tritt A."/>
            <person name="Lipzen A."/>
            <person name="He G."/>
            <person name="Yan M."/>
            <person name="Ng V."/>
            <person name="Cullen D."/>
            <person name="Martin F."/>
            <person name="Rosso M.-N."/>
            <person name="Henrissat B."/>
            <person name="Hibbett D."/>
            <person name="Martinez A.T."/>
            <person name="Grigoriev I.V."/>
        </authorList>
    </citation>
    <scope>NUCLEOTIDE SEQUENCE</scope>
    <source>
        <strain evidence="2">MF-IS2</strain>
    </source>
</reference>
<dbReference type="SUPFAM" id="SSF53335">
    <property type="entry name" value="S-adenosyl-L-methionine-dependent methyltransferases"/>
    <property type="match status" value="1"/>
</dbReference>
<dbReference type="InterPro" id="IPR029063">
    <property type="entry name" value="SAM-dependent_MTases_sf"/>
</dbReference>
<proteinExistence type="predicted"/>
<dbReference type="PANTHER" id="PTHR43667:SF2">
    <property type="entry name" value="FATTY ACID C-METHYL TRANSFERASE"/>
    <property type="match status" value="1"/>
</dbReference>
<keyword evidence="3" id="KW-1185">Reference proteome</keyword>
<dbReference type="AlphaFoldDB" id="A0A9P5WZP7"/>
<dbReference type="InterPro" id="IPR050723">
    <property type="entry name" value="CFA/CMAS"/>
</dbReference>
<dbReference type="Gene3D" id="3.40.50.150">
    <property type="entry name" value="Vaccinia Virus protein VP39"/>
    <property type="match status" value="1"/>
</dbReference>
<organism evidence="2 3">
    <name type="scientific">Macrolepiota fuliginosa MF-IS2</name>
    <dbReference type="NCBI Taxonomy" id="1400762"/>
    <lineage>
        <taxon>Eukaryota</taxon>
        <taxon>Fungi</taxon>
        <taxon>Dikarya</taxon>
        <taxon>Basidiomycota</taxon>
        <taxon>Agaricomycotina</taxon>
        <taxon>Agaricomycetes</taxon>
        <taxon>Agaricomycetidae</taxon>
        <taxon>Agaricales</taxon>
        <taxon>Agaricineae</taxon>
        <taxon>Agaricaceae</taxon>
        <taxon>Macrolepiota</taxon>
    </lineage>
</organism>
<dbReference type="OrthoDB" id="540004at2759"/>
<dbReference type="EMBL" id="MU152685">
    <property type="protein sequence ID" value="KAF9440266.1"/>
    <property type="molecule type" value="Genomic_DNA"/>
</dbReference>
<gene>
    <name evidence="2" type="ORF">P691DRAFT_715682</name>
</gene>
<sequence>MSGNVEARSTENLISIVRQGYDVCAPKYLAWQSTRDVPKPAEYLSKLFTYLAPGASVLELGCGPGVVYTQQLANHELGLKVTAVDISASQIALARERLPESDRVEFVHADMTKLGYPEGRFDAIVALYSFFHLPGAEQGPMVRMMVSWLKPGGVLLLNTSTEEGDVFRDNWMGVKMFSTGLGVEGNLKLFKDFGEGLEVEDEIAEEKAGLALSVYFHWIWAIKK</sequence>
<evidence type="ECO:0000259" key="1">
    <source>
        <dbReference type="Pfam" id="PF13649"/>
    </source>
</evidence>
<protein>
    <submittedName>
        <fullName evidence="2">S-adenosyl-L-methionine-dependent methyltransferase</fullName>
    </submittedName>
</protein>
<dbReference type="PANTHER" id="PTHR43667">
    <property type="entry name" value="CYCLOPROPANE-FATTY-ACYL-PHOSPHOLIPID SYNTHASE"/>
    <property type="match status" value="1"/>
</dbReference>
<dbReference type="Pfam" id="PF13649">
    <property type="entry name" value="Methyltransf_25"/>
    <property type="match status" value="1"/>
</dbReference>